<protein>
    <submittedName>
        <fullName evidence="6">Membrane protein required for colicin V production</fullName>
    </submittedName>
</protein>
<dbReference type="Proteomes" id="UP000588604">
    <property type="component" value="Unassembled WGS sequence"/>
</dbReference>
<evidence type="ECO:0000256" key="4">
    <source>
        <dbReference type="ARBA" id="ARBA00023136"/>
    </source>
</evidence>
<gene>
    <name evidence="6" type="ORF">FHS59_002699</name>
</gene>
<accession>A0A841MYK5</accession>
<keyword evidence="4 5" id="KW-0472">Membrane</keyword>
<dbReference type="GO" id="GO:0016020">
    <property type="term" value="C:membrane"/>
    <property type="evidence" value="ECO:0007669"/>
    <property type="project" value="UniProtKB-SubCell"/>
</dbReference>
<dbReference type="Pfam" id="PF02674">
    <property type="entry name" value="Colicin_V"/>
    <property type="match status" value="1"/>
</dbReference>
<feature type="transmembrane region" description="Helical" evidence="5">
    <location>
        <begin position="24"/>
        <end position="45"/>
    </location>
</feature>
<dbReference type="PANTHER" id="PTHR37306">
    <property type="entry name" value="COLICIN V PRODUCTION PROTEIN"/>
    <property type="match status" value="1"/>
</dbReference>
<comment type="subcellular location">
    <subcellularLocation>
        <location evidence="1">Membrane</location>
        <topology evidence="1">Multi-pass membrane protein</topology>
    </subcellularLocation>
</comment>
<dbReference type="EMBL" id="JACIJO010000002">
    <property type="protein sequence ID" value="MBB6327071.1"/>
    <property type="molecule type" value="Genomic_DNA"/>
</dbReference>
<evidence type="ECO:0000256" key="1">
    <source>
        <dbReference type="ARBA" id="ARBA00004141"/>
    </source>
</evidence>
<organism evidence="6 7">
    <name type="scientific">Algoriphagus iocasae</name>
    <dbReference type="NCBI Taxonomy" id="1836499"/>
    <lineage>
        <taxon>Bacteria</taxon>
        <taxon>Pseudomonadati</taxon>
        <taxon>Bacteroidota</taxon>
        <taxon>Cytophagia</taxon>
        <taxon>Cytophagales</taxon>
        <taxon>Cyclobacteriaceae</taxon>
        <taxon>Algoriphagus</taxon>
    </lineage>
</organism>
<evidence type="ECO:0000313" key="7">
    <source>
        <dbReference type="Proteomes" id="UP000588604"/>
    </source>
</evidence>
<keyword evidence="7" id="KW-1185">Reference proteome</keyword>
<dbReference type="PANTHER" id="PTHR37306:SF1">
    <property type="entry name" value="COLICIN V PRODUCTION PROTEIN"/>
    <property type="match status" value="1"/>
</dbReference>
<feature type="transmembrane region" description="Helical" evidence="5">
    <location>
        <begin position="65"/>
        <end position="86"/>
    </location>
</feature>
<sequence>MSTVDIILLVILGLGAFEGYRQGFLMGILGLFGFVIAIILGIYFMDPMTDWLKENVTEFNLGYPILGFIVIFSITMFLIKSVGWALKKTMDLVLLGSLDSIAGVFLGVVKAAFFVSLFFWQASLFKLDLPKQWTADSEYLGYIEPVAPAIVEGIEPFFPKVEENLEKLEKIVDDILNDSAD</sequence>
<dbReference type="GO" id="GO:0009403">
    <property type="term" value="P:toxin biosynthetic process"/>
    <property type="evidence" value="ECO:0007669"/>
    <property type="project" value="InterPro"/>
</dbReference>
<name>A0A841MYK5_9BACT</name>
<proteinExistence type="predicted"/>
<reference evidence="6 7" key="1">
    <citation type="submission" date="2020-08" db="EMBL/GenBank/DDBJ databases">
        <title>Genomic Encyclopedia of Type Strains, Phase IV (KMG-IV): sequencing the most valuable type-strain genomes for metagenomic binning, comparative biology and taxonomic classification.</title>
        <authorList>
            <person name="Goeker M."/>
        </authorList>
    </citation>
    <scope>NUCLEOTIDE SEQUENCE [LARGE SCALE GENOMIC DNA]</scope>
    <source>
        <strain evidence="6 7">DSM 102044</strain>
    </source>
</reference>
<dbReference type="InterPro" id="IPR003825">
    <property type="entry name" value="Colicin-V_CvpA"/>
</dbReference>
<evidence type="ECO:0000256" key="3">
    <source>
        <dbReference type="ARBA" id="ARBA00022989"/>
    </source>
</evidence>
<dbReference type="RefSeq" id="WP_184495684.1">
    <property type="nucleotide sequence ID" value="NZ_JACIJO010000002.1"/>
</dbReference>
<keyword evidence="2 5" id="KW-0812">Transmembrane</keyword>
<evidence type="ECO:0000313" key="6">
    <source>
        <dbReference type="EMBL" id="MBB6327071.1"/>
    </source>
</evidence>
<evidence type="ECO:0000256" key="5">
    <source>
        <dbReference type="SAM" id="Phobius"/>
    </source>
</evidence>
<dbReference type="AlphaFoldDB" id="A0A841MYK5"/>
<comment type="caution">
    <text evidence="6">The sequence shown here is derived from an EMBL/GenBank/DDBJ whole genome shotgun (WGS) entry which is preliminary data.</text>
</comment>
<feature type="transmembrane region" description="Helical" evidence="5">
    <location>
        <begin position="98"/>
        <end position="120"/>
    </location>
</feature>
<keyword evidence="3 5" id="KW-1133">Transmembrane helix</keyword>
<evidence type="ECO:0000256" key="2">
    <source>
        <dbReference type="ARBA" id="ARBA00022692"/>
    </source>
</evidence>